<keyword evidence="6" id="KW-1185">Reference proteome</keyword>
<evidence type="ECO:0000256" key="3">
    <source>
        <dbReference type="ARBA" id="ARBA00023014"/>
    </source>
</evidence>
<accession>A0A2P9AUW6</accession>
<dbReference type="Proteomes" id="UP000245698">
    <property type="component" value="Unassembled WGS sequence"/>
</dbReference>
<evidence type="ECO:0000256" key="2">
    <source>
        <dbReference type="ARBA" id="ARBA00023004"/>
    </source>
</evidence>
<evidence type="ECO:0000256" key="1">
    <source>
        <dbReference type="ARBA" id="ARBA00022723"/>
    </source>
</evidence>
<organism evidence="5 6">
    <name type="scientific">Mesorhizobium delmotii</name>
    <dbReference type="NCBI Taxonomy" id="1631247"/>
    <lineage>
        <taxon>Bacteria</taxon>
        <taxon>Pseudomonadati</taxon>
        <taxon>Pseudomonadota</taxon>
        <taxon>Alphaproteobacteria</taxon>
        <taxon>Hyphomicrobiales</taxon>
        <taxon>Phyllobacteriaceae</taxon>
        <taxon>Mesorhizobium</taxon>
    </lineage>
</organism>
<keyword evidence="2" id="KW-0408">Iron</keyword>
<reference evidence="6" key="1">
    <citation type="submission" date="2016-12" db="EMBL/GenBank/DDBJ databases">
        <authorList>
            <person name="Brunel B."/>
        </authorList>
    </citation>
    <scope>NUCLEOTIDE SEQUENCE [LARGE SCALE GENOMIC DNA]</scope>
</reference>
<dbReference type="GO" id="GO:0016491">
    <property type="term" value="F:oxidoreductase activity"/>
    <property type="evidence" value="ECO:0007669"/>
    <property type="project" value="InterPro"/>
</dbReference>
<sequence length="67" mass="7044">MNHQPNLRIGHSACPHDCPSTCALEVELLDNKRIGPVHGAKANTYTSGVICAKVARYAAASIIPSAC</sequence>
<protein>
    <recommendedName>
        <fullName evidence="4">4Fe-4S Mo/W bis-MGD-type domain-containing protein</fullName>
    </recommendedName>
</protein>
<dbReference type="EMBL" id="FUIG01000067">
    <property type="protein sequence ID" value="SJM34966.1"/>
    <property type="molecule type" value="Genomic_DNA"/>
</dbReference>
<evidence type="ECO:0000313" key="5">
    <source>
        <dbReference type="EMBL" id="SJM34966.1"/>
    </source>
</evidence>
<gene>
    <name evidence="5" type="ORF">BQ8482_570023</name>
</gene>
<feature type="domain" description="4Fe-4S Mo/W bis-MGD-type" evidence="4">
    <location>
        <begin position="7"/>
        <end position="65"/>
    </location>
</feature>
<dbReference type="PROSITE" id="PS51669">
    <property type="entry name" value="4FE4S_MOW_BIS_MGD"/>
    <property type="match status" value="1"/>
</dbReference>
<evidence type="ECO:0000313" key="6">
    <source>
        <dbReference type="Proteomes" id="UP000245698"/>
    </source>
</evidence>
<dbReference type="GO" id="GO:0046872">
    <property type="term" value="F:metal ion binding"/>
    <property type="evidence" value="ECO:0007669"/>
    <property type="project" value="UniProtKB-KW"/>
</dbReference>
<dbReference type="Gene3D" id="2.20.25.90">
    <property type="entry name" value="ADC-like domains"/>
    <property type="match status" value="1"/>
</dbReference>
<name>A0A2P9AUW6_9HYPH</name>
<evidence type="ECO:0000259" key="4">
    <source>
        <dbReference type="PROSITE" id="PS51669"/>
    </source>
</evidence>
<proteinExistence type="predicted"/>
<keyword evidence="1" id="KW-0479">Metal-binding</keyword>
<dbReference type="SMART" id="SM00926">
    <property type="entry name" value="Molybdop_Fe4S4"/>
    <property type="match status" value="1"/>
</dbReference>
<keyword evidence="3" id="KW-0411">Iron-sulfur</keyword>
<dbReference type="GO" id="GO:0051536">
    <property type="term" value="F:iron-sulfur cluster binding"/>
    <property type="evidence" value="ECO:0007669"/>
    <property type="project" value="UniProtKB-KW"/>
</dbReference>
<dbReference type="InterPro" id="IPR006963">
    <property type="entry name" value="Mopterin_OxRdtase_4Fe-4S_dom"/>
</dbReference>
<dbReference type="Pfam" id="PF04879">
    <property type="entry name" value="Molybdop_Fe4S4"/>
    <property type="match status" value="1"/>
</dbReference>
<dbReference type="AlphaFoldDB" id="A0A2P9AUW6"/>
<dbReference type="SUPFAM" id="SSF53706">
    <property type="entry name" value="Formate dehydrogenase/DMSO reductase, domains 1-3"/>
    <property type="match status" value="1"/>
</dbReference>